<dbReference type="SUPFAM" id="SSF64268">
    <property type="entry name" value="PX domain"/>
    <property type="match status" value="1"/>
</dbReference>
<feature type="compositionally biased region" description="Basic and acidic residues" evidence="5">
    <location>
        <begin position="1586"/>
        <end position="1602"/>
    </location>
</feature>
<feature type="region of interest" description="Disordered" evidence="5">
    <location>
        <begin position="30"/>
        <end position="142"/>
    </location>
</feature>
<evidence type="ECO:0000256" key="4">
    <source>
        <dbReference type="PROSITE-ProRule" id="PRU00091"/>
    </source>
</evidence>
<name>A0A6G0XMD2_9STRA</name>
<feature type="compositionally biased region" description="Pro residues" evidence="5">
    <location>
        <begin position="94"/>
        <end position="115"/>
    </location>
</feature>
<dbReference type="GO" id="GO:0043325">
    <property type="term" value="F:phosphatidylinositol-3,4-bisphosphate binding"/>
    <property type="evidence" value="ECO:0007669"/>
    <property type="project" value="TreeGrafter"/>
</dbReference>
<evidence type="ECO:0000256" key="2">
    <source>
        <dbReference type="ARBA" id="ARBA00022771"/>
    </source>
</evidence>
<protein>
    <recommendedName>
        <fullName evidence="6">FYVE-type domain-containing protein</fullName>
    </recommendedName>
</protein>
<dbReference type="CDD" id="cd00065">
    <property type="entry name" value="FYVE_like_SF"/>
    <property type="match status" value="1"/>
</dbReference>
<dbReference type="PANTHER" id="PTHR46624">
    <property type="entry name" value="AGAP002036-PA"/>
    <property type="match status" value="1"/>
</dbReference>
<evidence type="ECO:0000313" key="7">
    <source>
        <dbReference type="EMBL" id="KAF0741622.1"/>
    </source>
</evidence>
<proteinExistence type="predicted"/>
<dbReference type="InterPro" id="IPR000306">
    <property type="entry name" value="Znf_FYVE"/>
</dbReference>
<gene>
    <name evidence="7" type="ORF">Ae201684_003301</name>
</gene>
<dbReference type="InterPro" id="IPR036871">
    <property type="entry name" value="PX_dom_sf"/>
</dbReference>
<feature type="compositionally biased region" description="Polar residues" evidence="5">
    <location>
        <begin position="77"/>
        <end position="92"/>
    </location>
</feature>
<evidence type="ECO:0000256" key="1">
    <source>
        <dbReference type="ARBA" id="ARBA00022723"/>
    </source>
</evidence>
<dbReference type="SUPFAM" id="SSF57903">
    <property type="entry name" value="FYVE/PHD zinc finger"/>
    <property type="match status" value="2"/>
</dbReference>
<feature type="region of interest" description="Disordered" evidence="5">
    <location>
        <begin position="241"/>
        <end position="261"/>
    </location>
</feature>
<dbReference type="CDD" id="cd06093">
    <property type="entry name" value="PX_domain"/>
    <property type="match status" value="1"/>
</dbReference>
<feature type="region of interest" description="Disordered" evidence="5">
    <location>
        <begin position="1535"/>
        <end position="1602"/>
    </location>
</feature>
<evidence type="ECO:0000256" key="5">
    <source>
        <dbReference type="SAM" id="MobiDB-lite"/>
    </source>
</evidence>
<evidence type="ECO:0000259" key="6">
    <source>
        <dbReference type="PROSITE" id="PS50178"/>
    </source>
</evidence>
<keyword evidence="3" id="KW-0862">Zinc</keyword>
<keyword evidence="2 4" id="KW-0863">Zinc-finger</keyword>
<keyword evidence="8" id="KW-1185">Reference proteome</keyword>
<feature type="domain" description="FYVE-type" evidence="6">
    <location>
        <begin position="311"/>
        <end position="371"/>
    </location>
</feature>
<dbReference type="SMART" id="SM00064">
    <property type="entry name" value="FYVE"/>
    <property type="match status" value="2"/>
</dbReference>
<dbReference type="PANTHER" id="PTHR46624:SF4">
    <property type="entry name" value="FYVE-TYPE DOMAIN-CONTAINING PROTEIN"/>
    <property type="match status" value="1"/>
</dbReference>
<dbReference type="GO" id="GO:0005545">
    <property type="term" value="F:1-phosphatidylinositol binding"/>
    <property type="evidence" value="ECO:0007669"/>
    <property type="project" value="TreeGrafter"/>
</dbReference>
<dbReference type="GO" id="GO:0032266">
    <property type="term" value="F:phosphatidylinositol-3-phosphate binding"/>
    <property type="evidence" value="ECO:0007669"/>
    <property type="project" value="TreeGrafter"/>
</dbReference>
<dbReference type="GO" id="GO:0008270">
    <property type="term" value="F:zinc ion binding"/>
    <property type="evidence" value="ECO:0007669"/>
    <property type="project" value="UniProtKB-KW"/>
</dbReference>
<sequence length="1602" mass="179298">MESSCAKCSSTIAATDQFCIYCGTAVERSSTASKTDKVPSPPAAAAAAAPSKSTAAPSKSTSPPAQAAKQPTATPVKQPTATPVKQSSSNAVKQPPPSAPTATPTPAPAPSPPKSAPAAAQRKTSKSNHDERRDSIDGFGPDDASLAQIADLQKLWVPNDFSDDCMDCGKTFGFPQPRRHHCRVCGKLFCRDCVANKCTIPSSFGYGDKPQRCCKSCTISLQMKAINTPADVFSQRQQAQSRVVSTSTPKANASAPASAPAAAASVPTARAGLRGAATAVVATNRIKSGSETASGVNLNDFASKNPAQVARAEQKECQVCFRQFAIGRRAYHCQRCTRSVCNQCSQGNKPIPELGYPTPVRHCNNCMSKPPQFASLEAEGVVEPLPGFEFLSKMDFKVAVADVGGDNGEVYKVDVYFEPNAAHVKNLNETLRPSDIEAAKEYAMSRKRSAADFDWLVNALGEQVTSKALPNYPDKRIPRGGKKGQSLQVFLTGCLVHPLYRSCDALKAFFGLTNEQFRAFKNAGANTELKVAPEYTDILMWLLLKMEQDQMEHKLATLVQRRKDNEGRVAKQQARIQAYEGRKVNQSSRRMNAQMRYEALVARKESQLARHAREQERLRIQQESVAIVYDDTKEDEEVRATEEDVRQKEKVEFVKSKDAFQTDTTDWNKDMALWSRQRADWSDVHNPPVSKQIANEWLIKAFGITHRFTADGNVAVIPKELINLHTKVQQLQEEEPAILEKEGQALDDEWSELSKERDNWAQDRANMKREDEMCADEDVRYKTEHEHVRLYLECRQKKMEAIEADLAALDMEIKGRTKAYTQRKLRHEALDKEYELEWKKSQDARMAFTSERLTSHNDRIGRGTKRCESLGDQLQRQQKSSRLLLFKRAAMNEERDADTTLFIDHKDGCKSALEAAKSNLAMAPEYVTRLNSDVEINKQETDDIVSSNYRAPMEGDAVDERDPFMNEVRARRRAFQVELDTQLKQLEGEFGVCDSLLKRISGFIERLNSETTTAVTEETLITEYQAILDSEKKLISDEETCREQKKQYLTSLLTDAGNWVYDALHDHSKRKKREADRLVKQALRASELQRLVQHFTHRVIEQEERIMRQKQRILLGEHKLEMLKSSDSWFLYVTVHTPDIGKHDAKCLETAKKEREDDIAQGGKLLSEDDADIVAVTAELEKSKACAEEKVVKREVWAYVEDVYSTDKPQEKDEDMMMTSQIRGLVAQLGETFEMLTNRLAEEEESLQHAYQILYGEVESIKSFMERIESEESALSATEKASLLKESNVRKSESDLVEQRARALSSNYKSIASEHAKLPVAFEAVKKTRSDREVPLKLRDAELEVARKLVKARNYYDKKACAEFSKKFVSTPVEMNEVRDILDWLLIAVDGDIKAVERWMELSKGERKEMTLLATKANEIDWSADMLTKIPAFIEVVEIIKDKGVSAVHAKEQWVVELINVKKAIASKDKDLCAVVDETLAAAKKEEAKVMLCLDKLKASKEEVINTLRIIDREEAKAVRNGKPYLDESKVAAPAAPVVQSNRKPRNSNKTDLVVDSPIAEEPTPKIPSPDAAAAASAAAATSAAAEEKKEEKKEEVVEATL</sequence>
<dbReference type="InterPro" id="IPR017455">
    <property type="entry name" value="Znf_FYVE-rel"/>
</dbReference>
<dbReference type="VEuPathDB" id="FungiDB:AeMF1_001577"/>
<comment type="caution">
    <text evidence="7">The sequence shown here is derived from an EMBL/GenBank/DDBJ whole genome shotgun (WGS) entry which is preliminary data.</text>
</comment>
<evidence type="ECO:0000313" key="8">
    <source>
        <dbReference type="Proteomes" id="UP000481153"/>
    </source>
</evidence>
<dbReference type="InterPro" id="IPR013083">
    <property type="entry name" value="Znf_RING/FYVE/PHD"/>
</dbReference>
<dbReference type="Pfam" id="PF01363">
    <property type="entry name" value="FYVE"/>
    <property type="match status" value="2"/>
</dbReference>
<keyword evidence="1" id="KW-0479">Metal-binding</keyword>
<organism evidence="7 8">
    <name type="scientific">Aphanomyces euteiches</name>
    <dbReference type="NCBI Taxonomy" id="100861"/>
    <lineage>
        <taxon>Eukaryota</taxon>
        <taxon>Sar</taxon>
        <taxon>Stramenopiles</taxon>
        <taxon>Oomycota</taxon>
        <taxon>Saprolegniomycetes</taxon>
        <taxon>Saprolegniales</taxon>
        <taxon>Verrucalvaceae</taxon>
        <taxon>Aphanomyces</taxon>
    </lineage>
</organism>
<feature type="compositionally biased region" description="Basic and acidic residues" evidence="5">
    <location>
        <begin position="127"/>
        <end position="136"/>
    </location>
</feature>
<feature type="domain" description="FYVE-type" evidence="6">
    <location>
        <begin position="159"/>
        <end position="222"/>
    </location>
</feature>
<feature type="compositionally biased region" description="Low complexity" evidence="5">
    <location>
        <begin position="43"/>
        <end position="75"/>
    </location>
</feature>
<reference evidence="7 8" key="1">
    <citation type="submission" date="2019-07" db="EMBL/GenBank/DDBJ databases">
        <title>Genomics analysis of Aphanomyces spp. identifies a new class of oomycete effector associated with host adaptation.</title>
        <authorList>
            <person name="Gaulin E."/>
        </authorList>
    </citation>
    <scope>NUCLEOTIDE SEQUENCE [LARGE SCALE GENOMIC DNA]</scope>
    <source>
        <strain evidence="7 8">ATCC 201684</strain>
    </source>
</reference>
<dbReference type="EMBL" id="VJMJ01000036">
    <property type="protein sequence ID" value="KAF0741622.1"/>
    <property type="molecule type" value="Genomic_DNA"/>
</dbReference>
<accession>A0A6G0XMD2</accession>
<dbReference type="PROSITE" id="PS50178">
    <property type="entry name" value="ZF_FYVE"/>
    <property type="match status" value="2"/>
</dbReference>
<dbReference type="GO" id="GO:0140042">
    <property type="term" value="P:lipid droplet formation"/>
    <property type="evidence" value="ECO:0007669"/>
    <property type="project" value="TreeGrafter"/>
</dbReference>
<dbReference type="InterPro" id="IPR011011">
    <property type="entry name" value="Znf_FYVE_PHD"/>
</dbReference>
<dbReference type="GO" id="GO:0005547">
    <property type="term" value="F:phosphatidylinositol-3,4,5-trisphosphate binding"/>
    <property type="evidence" value="ECO:0007669"/>
    <property type="project" value="TreeGrafter"/>
</dbReference>
<dbReference type="InterPro" id="IPR042427">
    <property type="entry name" value="ZFYV1"/>
</dbReference>
<dbReference type="Gene3D" id="3.30.40.10">
    <property type="entry name" value="Zinc/RING finger domain, C3HC4 (zinc finger)"/>
    <property type="match status" value="2"/>
</dbReference>
<feature type="compositionally biased region" description="Low complexity" evidence="5">
    <location>
        <begin position="1572"/>
        <end position="1585"/>
    </location>
</feature>
<dbReference type="Proteomes" id="UP000481153">
    <property type="component" value="Unassembled WGS sequence"/>
</dbReference>
<evidence type="ECO:0000256" key="3">
    <source>
        <dbReference type="ARBA" id="ARBA00022833"/>
    </source>
</evidence>
<dbReference type="GO" id="GO:0005811">
    <property type="term" value="C:lipid droplet"/>
    <property type="evidence" value="ECO:0007669"/>
    <property type="project" value="TreeGrafter"/>
</dbReference>